<dbReference type="GeneID" id="92179598"/>
<dbReference type="EMBL" id="JBCAWK010000004">
    <property type="protein sequence ID" value="KAK8861518.1"/>
    <property type="molecule type" value="Genomic_DNA"/>
</dbReference>
<evidence type="ECO:0000313" key="3">
    <source>
        <dbReference type="EMBL" id="KAK8861518.1"/>
    </source>
</evidence>
<evidence type="ECO:0000313" key="4">
    <source>
        <dbReference type="Proteomes" id="UP001388673"/>
    </source>
</evidence>
<keyword evidence="2" id="KW-0472">Membrane</keyword>
<accession>A0AAW0Z180</accession>
<keyword evidence="2" id="KW-0812">Transmembrane</keyword>
<dbReference type="Proteomes" id="UP001388673">
    <property type="component" value="Unassembled WGS sequence"/>
</dbReference>
<feature type="region of interest" description="Disordered" evidence="1">
    <location>
        <begin position="349"/>
        <end position="375"/>
    </location>
</feature>
<keyword evidence="2" id="KW-1133">Transmembrane helix</keyword>
<dbReference type="AlphaFoldDB" id="A0AAW0Z180"/>
<feature type="region of interest" description="Disordered" evidence="1">
    <location>
        <begin position="164"/>
        <end position="185"/>
    </location>
</feature>
<dbReference type="RefSeq" id="XP_066804143.1">
    <property type="nucleotide sequence ID" value="XM_066945454.1"/>
</dbReference>
<keyword evidence="4" id="KW-1185">Reference proteome</keyword>
<evidence type="ECO:0000256" key="2">
    <source>
        <dbReference type="SAM" id="Phobius"/>
    </source>
</evidence>
<dbReference type="KEGG" id="kne:92179598"/>
<proteinExistence type="predicted"/>
<gene>
    <name evidence="3" type="ORF">IAR55_002339</name>
</gene>
<protein>
    <submittedName>
        <fullName evidence="3">Uncharacterized protein</fullName>
    </submittedName>
</protein>
<comment type="caution">
    <text evidence="3">The sequence shown here is derived from an EMBL/GenBank/DDBJ whole genome shotgun (WGS) entry which is preliminary data.</text>
</comment>
<sequence>MSPIDLGNIGGAINGAITTAVDGAEGAASTAIQGAAGAATTAVKGAEGVASTVQGAIATASSAVGGGISDINNAKGMLKWFVAVQNWITKIEGYWNHYMNLIIFIVCLIIAIYVICILYCCYHFVHDFCRCCCCYIKCTYHVERFCYRHCKSCINTERHKRHLRQSNAQQDDQNDRGSQGGGDGEGYRHGCSRFCLGCVPDKTRLDLERQHGDLSKGWFDPTYAVRACGRYELPNDPLQRSKWHWWGHEDTLIHRWVENTLECFGTTVDKEKRLLKELRSKQKREQYWTDLVDRTEDLGKRVGGGNDDWRGRVHEQWARGVGLASQLERRMTGEEKKLLRRAEQQLGWTRRGRAKGDGMEVNEQSSRKGEKEESA</sequence>
<name>A0AAW0Z180_9TREE</name>
<evidence type="ECO:0000256" key="1">
    <source>
        <dbReference type="SAM" id="MobiDB-lite"/>
    </source>
</evidence>
<reference evidence="3 4" key="1">
    <citation type="journal article" date="2024" name="bioRxiv">
        <title>Comparative genomics of Cryptococcus and Kwoniella reveals pathogenesis evolution and contrasting karyotype dynamics via intercentromeric recombination or chromosome fusion.</title>
        <authorList>
            <person name="Coelho M.A."/>
            <person name="David-Palma M."/>
            <person name="Shea T."/>
            <person name="Bowers K."/>
            <person name="McGinley-Smith S."/>
            <person name="Mohammad A.W."/>
            <person name="Gnirke A."/>
            <person name="Yurkov A.M."/>
            <person name="Nowrousian M."/>
            <person name="Sun S."/>
            <person name="Cuomo C.A."/>
            <person name="Heitman J."/>
        </authorList>
    </citation>
    <scope>NUCLEOTIDE SEQUENCE [LARGE SCALE GENOMIC DNA]</scope>
    <source>
        <strain evidence="3 4">CBS 13917</strain>
    </source>
</reference>
<feature type="compositionally biased region" description="Basic and acidic residues" evidence="1">
    <location>
        <begin position="365"/>
        <end position="375"/>
    </location>
</feature>
<feature type="transmembrane region" description="Helical" evidence="2">
    <location>
        <begin position="101"/>
        <end position="125"/>
    </location>
</feature>
<organism evidence="3 4">
    <name type="scientific">Kwoniella newhampshirensis</name>
    <dbReference type="NCBI Taxonomy" id="1651941"/>
    <lineage>
        <taxon>Eukaryota</taxon>
        <taxon>Fungi</taxon>
        <taxon>Dikarya</taxon>
        <taxon>Basidiomycota</taxon>
        <taxon>Agaricomycotina</taxon>
        <taxon>Tremellomycetes</taxon>
        <taxon>Tremellales</taxon>
        <taxon>Cryptococcaceae</taxon>
        <taxon>Kwoniella</taxon>
    </lineage>
</organism>